<dbReference type="RefSeq" id="WP_299220734.1">
    <property type="nucleotide sequence ID" value="NZ_JBDGHN010000002.1"/>
</dbReference>
<evidence type="ECO:0000256" key="1">
    <source>
        <dbReference type="SAM" id="MobiDB-lite"/>
    </source>
</evidence>
<feature type="region of interest" description="Disordered" evidence="1">
    <location>
        <begin position="105"/>
        <end position="126"/>
    </location>
</feature>
<feature type="region of interest" description="Disordered" evidence="1">
    <location>
        <begin position="1"/>
        <end position="41"/>
    </location>
</feature>
<comment type="caution">
    <text evidence="3">The sequence shown here is derived from an EMBL/GenBank/DDBJ whole genome shotgun (WGS) entry which is preliminary data.</text>
</comment>
<evidence type="ECO:0000313" key="3">
    <source>
        <dbReference type="EMBL" id="MEN2750893.1"/>
    </source>
</evidence>
<reference evidence="3 4" key="1">
    <citation type="submission" date="2024-05" db="EMBL/GenBank/DDBJ databases">
        <authorList>
            <person name="Kim H.-Y."/>
            <person name="Kim E."/>
            <person name="Cai Y."/>
            <person name="Yang S.-M."/>
            <person name="Lee W."/>
        </authorList>
    </citation>
    <scope>NUCLEOTIDE SEQUENCE [LARGE SCALE GENOMIC DNA]</scope>
    <source>
        <strain evidence="3 4">FBL11</strain>
    </source>
</reference>
<dbReference type="Proteomes" id="UP001461960">
    <property type="component" value="Unassembled WGS sequence"/>
</dbReference>
<accession>A0ABU9X6R4</accession>
<feature type="compositionally biased region" description="Basic and acidic residues" evidence="1">
    <location>
        <begin position="8"/>
        <end position="41"/>
    </location>
</feature>
<evidence type="ECO:0000256" key="2">
    <source>
        <dbReference type="SAM" id="Phobius"/>
    </source>
</evidence>
<feature type="transmembrane region" description="Helical" evidence="2">
    <location>
        <begin position="183"/>
        <end position="208"/>
    </location>
</feature>
<sequence length="340" mass="36942">MNEFNKGSLEKINLDDHNLSKNKSENSDLYKNNVEDKENLSASVCRKDNKTSDIYERFINRIQGISESNVDKDSSRANLKEKLPHAETASEPLDNAEWQLSLETEQTSHNDQKIKAQQLVTSKANTENTDDGLELSLLSPHEDPTLDDAATASVLPTDLKADANIQQTGVSEDKQIGSLKLKLLIIGIVCGLLLSALVIAILTMTGIFTNTEPATESPNTTVVSADGPDTASIKTLSSEETVAKSDDVSDVSEANLSDNVATVGELSVDKPIDKSTLSDEQIKDTRSKTSTTQLVTAVSPKTDTNDTEADLVKNSDNEATISYEDFAEEAQSTLYRETNN</sequence>
<protein>
    <submittedName>
        <fullName evidence="3">Uncharacterized protein</fullName>
    </submittedName>
</protein>
<dbReference type="EMBL" id="JBDGHN010000002">
    <property type="protein sequence ID" value="MEN2750893.1"/>
    <property type="molecule type" value="Genomic_DNA"/>
</dbReference>
<organism evidence="3 4">
    <name type="scientific">Psychrobacter saeujeotis</name>
    <dbReference type="NCBI Taxonomy" id="3143436"/>
    <lineage>
        <taxon>Bacteria</taxon>
        <taxon>Pseudomonadati</taxon>
        <taxon>Pseudomonadota</taxon>
        <taxon>Gammaproteobacteria</taxon>
        <taxon>Moraxellales</taxon>
        <taxon>Moraxellaceae</taxon>
        <taxon>Psychrobacter</taxon>
    </lineage>
</organism>
<keyword evidence="2" id="KW-0812">Transmembrane</keyword>
<name>A0ABU9X6R4_9GAMM</name>
<gene>
    <name evidence="3" type="ORF">AAIR29_04520</name>
</gene>
<keyword evidence="4" id="KW-1185">Reference proteome</keyword>
<feature type="region of interest" description="Disordered" evidence="1">
    <location>
        <begin position="210"/>
        <end position="229"/>
    </location>
</feature>
<evidence type="ECO:0000313" key="4">
    <source>
        <dbReference type="Proteomes" id="UP001461960"/>
    </source>
</evidence>
<feature type="compositionally biased region" description="Polar residues" evidence="1">
    <location>
        <begin position="210"/>
        <end position="223"/>
    </location>
</feature>
<keyword evidence="2" id="KW-0472">Membrane</keyword>
<proteinExistence type="predicted"/>
<keyword evidence="2" id="KW-1133">Transmembrane helix</keyword>